<feature type="coiled-coil region" evidence="1">
    <location>
        <begin position="130"/>
        <end position="157"/>
    </location>
</feature>
<keyword evidence="2" id="KW-0472">Membrane</keyword>
<evidence type="ECO:0000256" key="1">
    <source>
        <dbReference type="SAM" id="Coils"/>
    </source>
</evidence>
<protein>
    <submittedName>
        <fullName evidence="3">DUF3810 domain-containing protein</fullName>
    </submittedName>
</protein>
<reference evidence="3" key="1">
    <citation type="submission" date="2020-08" db="EMBL/GenBank/DDBJ databases">
        <title>Genome public.</title>
        <authorList>
            <person name="Liu C."/>
            <person name="Sun Q."/>
        </authorList>
    </citation>
    <scope>NUCLEOTIDE SEQUENCE</scope>
    <source>
        <strain evidence="3">NSJ-63</strain>
    </source>
</reference>
<keyword evidence="1" id="KW-0175">Coiled coil</keyword>
<dbReference type="InterPro" id="IPR024294">
    <property type="entry name" value="DUF3810"/>
</dbReference>
<evidence type="ECO:0000313" key="4">
    <source>
        <dbReference type="Proteomes" id="UP000617951"/>
    </source>
</evidence>
<dbReference type="EMBL" id="JACRSS010000001">
    <property type="protein sequence ID" value="MBC8537553.1"/>
    <property type="molecule type" value="Genomic_DNA"/>
</dbReference>
<organism evidence="3 4">
    <name type="scientific">Guopingia tenuis</name>
    <dbReference type="NCBI Taxonomy" id="2763656"/>
    <lineage>
        <taxon>Bacteria</taxon>
        <taxon>Bacillati</taxon>
        <taxon>Bacillota</taxon>
        <taxon>Clostridia</taxon>
        <taxon>Christensenellales</taxon>
        <taxon>Christensenellaceae</taxon>
        <taxon>Guopingia</taxon>
    </lineage>
</organism>
<feature type="transmembrane region" description="Helical" evidence="2">
    <location>
        <begin position="97"/>
        <end position="117"/>
    </location>
</feature>
<sequence>MFRKLWKLSLLLLTAVGAFLIYKFAFLMPDVTESVYAQTIYPFFTQIIGNLTKLVSFSVGELLLYIFAAYLIFGVVFTFFSFFKPKGRKLYHFCKRILTLAIVICMVYSSFILNWGINYARKPLADTMGLEIQEATVAELKDTAIKLADKANSLRQQVSEDANGVFALTHSKEIVLESVQNVYDACAPEYMNLGVKTRVKGVLTPNLLSTFRTTGIFSPFTYEANVNMQMPELYFPAVAAHEYAHLKGFAREDEASFVAWYVCSKSEDTDFAYSAYAYALTYVINALYDVSPADHQEVVSLLDEGILRDFANENEYWQDFESDLADTGEQIYDSYLQNNGVSDGRKSYGRMIDLIIALNREGEL</sequence>
<evidence type="ECO:0000313" key="3">
    <source>
        <dbReference type="EMBL" id="MBC8537553.1"/>
    </source>
</evidence>
<keyword evidence="2" id="KW-0812">Transmembrane</keyword>
<keyword evidence="4" id="KW-1185">Reference proteome</keyword>
<comment type="caution">
    <text evidence="3">The sequence shown here is derived from an EMBL/GenBank/DDBJ whole genome shotgun (WGS) entry which is preliminary data.</text>
</comment>
<feature type="transmembrane region" description="Helical" evidence="2">
    <location>
        <begin position="62"/>
        <end position="85"/>
    </location>
</feature>
<evidence type="ECO:0000256" key="2">
    <source>
        <dbReference type="SAM" id="Phobius"/>
    </source>
</evidence>
<gene>
    <name evidence="3" type="ORF">H8693_01230</name>
</gene>
<accession>A0A926DG65</accession>
<dbReference type="RefSeq" id="WP_249279455.1">
    <property type="nucleotide sequence ID" value="NZ_JACRSS010000001.1"/>
</dbReference>
<dbReference type="Pfam" id="PF12725">
    <property type="entry name" value="DUF3810"/>
    <property type="match status" value="1"/>
</dbReference>
<keyword evidence="2" id="KW-1133">Transmembrane helix</keyword>
<name>A0A926DG65_9FIRM</name>
<dbReference type="Proteomes" id="UP000617951">
    <property type="component" value="Unassembled WGS sequence"/>
</dbReference>
<dbReference type="AlphaFoldDB" id="A0A926DG65"/>
<proteinExistence type="predicted"/>